<accession>A0A2P1PLV6</accession>
<dbReference type="AlphaFoldDB" id="A0A2P1PLV6"/>
<protein>
    <recommendedName>
        <fullName evidence="3">Phosphatidylinositol diacylglycerol-lyase</fullName>
    </recommendedName>
</protein>
<dbReference type="Proteomes" id="UP000241074">
    <property type="component" value="Chromosome"/>
</dbReference>
<dbReference type="PANTHER" id="PTHR13593:SF113">
    <property type="entry name" value="SI:DKEY-266F7.9"/>
    <property type="match status" value="1"/>
</dbReference>
<dbReference type="InterPro" id="IPR017946">
    <property type="entry name" value="PLC-like_Pdiesterase_TIM-brl"/>
</dbReference>
<dbReference type="SUPFAM" id="SSF51695">
    <property type="entry name" value="PLC-like phosphodiesterases"/>
    <property type="match status" value="1"/>
</dbReference>
<dbReference type="EMBL" id="CP027860">
    <property type="protein sequence ID" value="AVP95813.1"/>
    <property type="molecule type" value="Genomic_DNA"/>
</dbReference>
<gene>
    <name evidence="1" type="ORF">C7S18_00735</name>
</gene>
<dbReference type="RefSeq" id="WP_106889742.1">
    <property type="nucleotide sequence ID" value="NZ_CP027860.1"/>
</dbReference>
<reference evidence="1 2" key="1">
    <citation type="submission" date="2018-03" db="EMBL/GenBank/DDBJ databases">
        <title>Ahniella affigens gen. nov., sp. nov., a gammaproteobacterium isolated from sandy soil near a stream.</title>
        <authorList>
            <person name="Ko Y."/>
            <person name="Kim J.-H."/>
        </authorList>
    </citation>
    <scope>NUCLEOTIDE SEQUENCE [LARGE SCALE GENOMIC DNA]</scope>
    <source>
        <strain evidence="1 2">D13</strain>
    </source>
</reference>
<evidence type="ECO:0000313" key="2">
    <source>
        <dbReference type="Proteomes" id="UP000241074"/>
    </source>
</evidence>
<organism evidence="1 2">
    <name type="scientific">Ahniella affigens</name>
    <dbReference type="NCBI Taxonomy" id="2021234"/>
    <lineage>
        <taxon>Bacteria</taxon>
        <taxon>Pseudomonadati</taxon>
        <taxon>Pseudomonadota</taxon>
        <taxon>Gammaproteobacteria</taxon>
        <taxon>Lysobacterales</taxon>
        <taxon>Rhodanobacteraceae</taxon>
        <taxon>Ahniella</taxon>
    </lineage>
</organism>
<dbReference type="OrthoDB" id="2079904at2"/>
<dbReference type="GO" id="GO:0006629">
    <property type="term" value="P:lipid metabolic process"/>
    <property type="evidence" value="ECO:0007669"/>
    <property type="project" value="InterPro"/>
</dbReference>
<evidence type="ECO:0008006" key="3">
    <source>
        <dbReference type="Google" id="ProtNLM"/>
    </source>
</evidence>
<proteinExistence type="predicted"/>
<name>A0A2P1PLV6_9GAMM</name>
<dbReference type="PROSITE" id="PS50007">
    <property type="entry name" value="PIPLC_X_DOMAIN"/>
    <property type="match status" value="1"/>
</dbReference>
<evidence type="ECO:0000313" key="1">
    <source>
        <dbReference type="EMBL" id="AVP95813.1"/>
    </source>
</evidence>
<sequence length="604" mass="66906">MRSVFFGLGLEYDKGSDPSVGLNSAGTVLDVHKNEAGVTLYYRLGKLNKASVDWEASSHYLDGGTQPDCALNDNDYAVEVHRNEAGFTLYTRLGQYDRLTHSMTWYESKDSGGGYEPGVALNNSNVAVEVHRTNNVLHTNRLYIRVGNIEGEIVDWEDDEQYDTGGFPRVALNNHGRVVEVHQAGSLENEPTALWLKLGRVDGDKVEFEGDPINFATGNKPCVTVTDTDDVIVLWTNGGALSQRVGRIVGTTIEWTDDGVPFDDGIAPSIASAAGMTLQVHQSETILYGLHYSSSILTDRAIWMQERLNALGNRQLGALVLPASHDSSMYRGGPIESLARTQNLSIFDQLEYGIRYFDLRVRWTGSKFVMFHGPVDGPDLADILDGIKRYANFGHQEVAILKFSHFKDIDNARYAEFTTQVDNAIGDWLVKTKVAGKRLAQMTLNEYVSQGTALLAVVDENYAIDVPKAGFWVYRDAEWEGDAHGSGYDPIVGDLRVFDVYSDALLVDNMVEDQRAKFAAYNGTCAKNPDVPCDMYLMSWTLTPPTDVWDVSKAANRILGEQMTEIPVPNDSGEIINMIYVDYVEFARVTDVVLFQNGVPFPVG</sequence>
<keyword evidence="2" id="KW-1185">Reference proteome</keyword>
<dbReference type="GO" id="GO:0008081">
    <property type="term" value="F:phosphoric diester hydrolase activity"/>
    <property type="evidence" value="ECO:0007669"/>
    <property type="project" value="InterPro"/>
</dbReference>
<dbReference type="PANTHER" id="PTHR13593">
    <property type="match status" value="1"/>
</dbReference>
<reference evidence="1 2" key="2">
    <citation type="submission" date="2018-03" db="EMBL/GenBank/DDBJ databases">
        <authorList>
            <person name="Keele B.F."/>
        </authorList>
    </citation>
    <scope>NUCLEOTIDE SEQUENCE [LARGE SCALE GENOMIC DNA]</scope>
    <source>
        <strain evidence="1 2">D13</strain>
    </source>
</reference>
<dbReference type="Gene3D" id="3.20.20.190">
    <property type="entry name" value="Phosphatidylinositol (PI) phosphodiesterase"/>
    <property type="match status" value="1"/>
</dbReference>
<dbReference type="InterPro" id="IPR051057">
    <property type="entry name" value="PI-PLC_domain"/>
</dbReference>
<dbReference type="KEGG" id="xba:C7S18_00735"/>